<dbReference type="PANTHER" id="PTHR37984">
    <property type="entry name" value="PROTEIN CBG26694"/>
    <property type="match status" value="1"/>
</dbReference>
<dbReference type="InterPro" id="IPR021109">
    <property type="entry name" value="Peptidase_aspartic_dom_sf"/>
</dbReference>
<dbReference type="InterPro" id="IPR041577">
    <property type="entry name" value="RT_RNaseH_2"/>
</dbReference>
<dbReference type="GeneID" id="112685863"/>
<gene>
    <name evidence="4" type="primary">LOC112685863</name>
</gene>
<accession>A0A8B8FRU2</accession>
<evidence type="ECO:0000259" key="2">
    <source>
        <dbReference type="PROSITE" id="PS50878"/>
    </source>
</evidence>
<dbReference type="Gene3D" id="3.10.10.10">
    <property type="entry name" value="HIV Type 1 Reverse Transcriptase, subunit A, domain 1"/>
    <property type="match status" value="1"/>
</dbReference>
<dbReference type="InterPro" id="IPR043502">
    <property type="entry name" value="DNA/RNA_pol_sf"/>
</dbReference>
<dbReference type="Proteomes" id="UP000694846">
    <property type="component" value="Unplaced"/>
</dbReference>
<dbReference type="Pfam" id="PF00078">
    <property type="entry name" value="RVT_1"/>
    <property type="match status" value="1"/>
</dbReference>
<dbReference type="Gene3D" id="2.40.70.10">
    <property type="entry name" value="Acid Proteases"/>
    <property type="match status" value="1"/>
</dbReference>
<feature type="compositionally biased region" description="Basic and acidic residues" evidence="1">
    <location>
        <begin position="177"/>
        <end position="188"/>
    </location>
</feature>
<evidence type="ECO:0000313" key="3">
    <source>
        <dbReference type="Proteomes" id="UP000694846"/>
    </source>
</evidence>
<dbReference type="CDD" id="cd00303">
    <property type="entry name" value="retropepsin_like"/>
    <property type="match status" value="1"/>
</dbReference>
<protein>
    <submittedName>
        <fullName evidence="4">Uncharacterized protein LOC112685863</fullName>
    </submittedName>
</protein>
<dbReference type="Pfam" id="PF17919">
    <property type="entry name" value="RT_RNaseH_2"/>
    <property type="match status" value="1"/>
</dbReference>
<dbReference type="PROSITE" id="PS50878">
    <property type="entry name" value="RT_POL"/>
    <property type="match status" value="1"/>
</dbReference>
<feature type="domain" description="Reverse transcriptase" evidence="2">
    <location>
        <begin position="365"/>
        <end position="542"/>
    </location>
</feature>
<dbReference type="InterPro" id="IPR000477">
    <property type="entry name" value="RT_dom"/>
</dbReference>
<sequence length="815" mass="95154">MEFNKPESLKLCGNIAEKILKTQTTQVARLLNLIGTDGLKLYRSMKRPKDEKETVETILKHLENYCIHRRNETMEHFKFFTRKQLCDEKFDKYCTELRVLVKTCNFGEIEDRLLRTQIVLGIANKELQTRMLREELTLDKAIQLCQAVEQAEVNSKLLEDQTKEIYVMEQYKKRTWDQGNEQKQDRRQNQTHNNWKNDQDKIFNCNKCGKQHKFRECPAYGKEYEIGIKDNNNIWLEKVKINDINTEVKIDTGARLNVMSNKFYKKLKTEIKNSNVVIKVFGGAIIKSLGKVQVTVVNQSAQIIAIFEVVEYDGNPILGYMDCKRLNYISELNEIKKEVSTEKFIKNHLDVFTGIGCFPDKVKIKKIIEKSKEPSEWQNNLVVIEKPDKSLRMCLDPRDLNKNIVREMVEIPTLDEVRNKLMNKKLYTLVDLKDGFYQCELEEGSKRYCAFSTPYGTYNFNRLPFGIACAPELFQQLTNKYFGDIQNVCIYIDDILVYGKTKEEHDEALKKVMDRARLLNIKFNPDKIQYQKNEIKYLGLKFSEKGVEPDEDRIKAILELKSPTNLKELQSVLGMVNYLRASIPNMADIVEPMRALLKKIVGANYDAKDEFRIQCDASQKAIGCCLFQKDKPVYYASKCLSITEQVYAQIEKEMLAIKFSCIKFHRLIYGQEVEYCPGKYLYVADLLSRNYKQKIEKTDDTLKDIVHTMEVVNVKFENNKEGEFKKAILEDNTLKLVEQYKQNFEKKQTNYFWPGMASDITNAISICETCIKFSIKKIKEPLKQWLEVLELKDKTSQSVIELLKSVFSRFGIPNK</sequence>
<dbReference type="InterPro" id="IPR043128">
    <property type="entry name" value="Rev_trsase/Diguanyl_cyclase"/>
</dbReference>
<dbReference type="AlphaFoldDB" id="A0A8B8FRU2"/>
<dbReference type="CDD" id="cd01647">
    <property type="entry name" value="RT_LTR"/>
    <property type="match status" value="1"/>
</dbReference>
<organism evidence="3 4">
    <name type="scientific">Sipha flava</name>
    <name type="common">yellow sugarcane aphid</name>
    <dbReference type="NCBI Taxonomy" id="143950"/>
    <lineage>
        <taxon>Eukaryota</taxon>
        <taxon>Metazoa</taxon>
        <taxon>Ecdysozoa</taxon>
        <taxon>Arthropoda</taxon>
        <taxon>Hexapoda</taxon>
        <taxon>Insecta</taxon>
        <taxon>Pterygota</taxon>
        <taxon>Neoptera</taxon>
        <taxon>Paraneoptera</taxon>
        <taxon>Hemiptera</taxon>
        <taxon>Sternorrhyncha</taxon>
        <taxon>Aphidomorpha</taxon>
        <taxon>Aphidoidea</taxon>
        <taxon>Aphididae</taxon>
        <taxon>Sipha</taxon>
    </lineage>
</organism>
<name>A0A8B8FRU2_9HEMI</name>
<keyword evidence="3" id="KW-1185">Reference proteome</keyword>
<dbReference type="OrthoDB" id="6626647at2759"/>
<dbReference type="GO" id="GO:0071897">
    <property type="term" value="P:DNA biosynthetic process"/>
    <property type="evidence" value="ECO:0007669"/>
    <property type="project" value="UniProtKB-ARBA"/>
</dbReference>
<evidence type="ECO:0000256" key="1">
    <source>
        <dbReference type="SAM" id="MobiDB-lite"/>
    </source>
</evidence>
<dbReference type="RefSeq" id="XP_025413674.1">
    <property type="nucleotide sequence ID" value="XM_025557889.1"/>
</dbReference>
<dbReference type="InterPro" id="IPR050951">
    <property type="entry name" value="Retrovirus_Pol_polyprotein"/>
</dbReference>
<dbReference type="PANTHER" id="PTHR37984:SF9">
    <property type="entry name" value="INTEGRASE CATALYTIC DOMAIN-CONTAINING PROTEIN"/>
    <property type="match status" value="1"/>
</dbReference>
<dbReference type="Gene3D" id="3.30.70.270">
    <property type="match status" value="2"/>
</dbReference>
<dbReference type="SUPFAM" id="SSF56672">
    <property type="entry name" value="DNA/RNA polymerases"/>
    <property type="match status" value="1"/>
</dbReference>
<feature type="region of interest" description="Disordered" evidence="1">
    <location>
        <begin position="177"/>
        <end position="196"/>
    </location>
</feature>
<evidence type="ECO:0000313" key="4">
    <source>
        <dbReference type="RefSeq" id="XP_025413674.1"/>
    </source>
</evidence>
<reference evidence="4" key="1">
    <citation type="submission" date="2025-08" db="UniProtKB">
        <authorList>
            <consortium name="RefSeq"/>
        </authorList>
    </citation>
    <scope>IDENTIFICATION</scope>
    <source>
        <tissue evidence="4">Whole body</tissue>
    </source>
</reference>
<dbReference type="SUPFAM" id="SSF50630">
    <property type="entry name" value="Acid proteases"/>
    <property type="match status" value="1"/>
</dbReference>
<proteinExistence type="predicted"/>